<feature type="domain" description="O-methyltransferase C-terminal" evidence="5">
    <location>
        <begin position="198"/>
        <end position="264"/>
    </location>
</feature>
<dbReference type="InterPro" id="IPR036390">
    <property type="entry name" value="WH_DNA-bd_sf"/>
</dbReference>
<feature type="domain" description="O-methyltransferase dimerisation" evidence="6">
    <location>
        <begin position="22"/>
        <end position="104"/>
    </location>
</feature>
<evidence type="ECO:0000256" key="2">
    <source>
        <dbReference type="ARBA" id="ARBA00022679"/>
    </source>
</evidence>
<evidence type="ECO:0000256" key="4">
    <source>
        <dbReference type="SAM" id="MobiDB-lite"/>
    </source>
</evidence>
<feature type="compositionally biased region" description="Polar residues" evidence="4">
    <location>
        <begin position="357"/>
        <end position="369"/>
    </location>
</feature>
<dbReference type="InterPro" id="IPR001077">
    <property type="entry name" value="COMT_C"/>
</dbReference>
<keyword evidence="2" id="KW-0808">Transferase</keyword>
<dbReference type="Pfam" id="PF00891">
    <property type="entry name" value="Methyltransf_2"/>
    <property type="match status" value="1"/>
</dbReference>
<feature type="compositionally biased region" description="Low complexity" evidence="4">
    <location>
        <begin position="410"/>
        <end position="424"/>
    </location>
</feature>
<name>A0A835F8Q8_9POAL</name>
<dbReference type="Proteomes" id="UP000636709">
    <property type="component" value="Unassembled WGS sequence"/>
</dbReference>
<dbReference type="GO" id="GO:0008171">
    <property type="term" value="F:O-methyltransferase activity"/>
    <property type="evidence" value="ECO:0007669"/>
    <property type="project" value="InterPro"/>
</dbReference>
<dbReference type="InterPro" id="IPR036388">
    <property type="entry name" value="WH-like_DNA-bd_sf"/>
</dbReference>
<dbReference type="SUPFAM" id="SSF53335">
    <property type="entry name" value="S-adenosyl-L-methionine-dependent methyltransferases"/>
    <property type="match status" value="1"/>
</dbReference>
<dbReference type="Gene3D" id="3.40.50.150">
    <property type="entry name" value="Vaccinia Virus protein VP39"/>
    <property type="match status" value="1"/>
</dbReference>
<evidence type="ECO:0000256" key="3">
    <source>
        <dbReference type="ARBA" id="ARBA00022691"/>
    </source>
</evidence>
<sequence>MESTGSAELLQAEAELWCHAFGYMALRCTIKLGIPTAIHRCGGAASLSELQAALPSVATSKQPCLSRIMTFLAASGIFTMETPANGEVAGVLYCLTTASRLLVNDDEGRSSSDHSSSACLSKLMLLFTMPLHFMASQSLPEWFQREEEDDDATSSAAAKTTATTPFSMAHGESLYGLVGRDADRFAGEILIGECGGVFAGVTSMVDAGGGDGTTAMAIARAFPHVRCTVLELPHVVAAAALAVVDSRVEFVAGDMMEFIPPADAENGIAITKTSGRSPSYRTHHRPFIFSFSSDGSPNLRPRAYAPLSLPRGRLSHSPADHFSPPGTSHFPHYLHSPTSMAPSGAKKKPQAVDATTLPPSSSTRGSLAQRSGAANAMDPPGGGASTAAVPHGRGVPTASPQRSPSTTLGARASTPSPSRSRATEPSPPTASPRVMFQVLLDHQQPMVLVQGRPEVKMSQTVLPTSPPSSPTFHKPFCCTRPSCFSFTATFDPHHQLIQLRQSAINSSTVHTSAYHTSYQRQTFPPTSSYTSVYQQLLPTTTSHNTDQQQLLSTTASHTSAQQ</sequence>
<keyword evidence="3" id="KW-0949">S-adenosyl-L-methionine</keyword>
<dbReference type="Gene3D" id="1.10.10.10">
    <property type="entry name" value="Winged helix-like DNA-binding domain superfamily/Winged helix DNA-binding domain"/>
    <property type="match status" value="1"/>
</dbReference>
<proteinExistence type="predicted"/>
<dbReference type="InterPro" id="IPR012967">
    <property type="entry name" value="COMT_dimerisation"/>
</dbReference>
<keyword evidence="1" id="KW-0489">Methyltransferase</keyword>
<keyword evidence="8" id="KW-1185">Reference proteome</keyword>
<dbReference type="EMBL" id="JACEFO010001605">
    <property type="protein sequence ID" value="KAF8731855.1"/>
    <property type="molecule type" value="Genomic_DNA"/>
</dbReference>
<accession>A0A835F8Q8</accession>
<feature type="region of interest" description="Disordered" evidence="4">
    <location>
        <begin position="310"/>
        <end position="431"/>
    </location>
</feature>
<dbReference type="InterPro" id="IPR016461">
    <property type="entry name" value="COMT-like"/>
</dbReference>
<protein>
    <recommendedName>
        <fullName evidence="9">O-methyltransferase</fullName>
    </recommendedName>
</protein>
<dbReference type="PANTHER" id="PTHR11746">
    <property type="entry name" value="O-METHYLTRANSFERASE"/>
    <property type="match status" value="1"/>
</dbReference>
<evidence type="ECO:0000313" key="8">
    <source>
        <dbReference type="Proteomes" id="UP000636709"/>
    </source>
</evidence>
<dbReference type="Pfam" id="PF08100">
    <property type="entry name" value="Dimerisation"/>
    <property type="match status" value="1"/>
</dbReference>
<feature type="region of interest" description="Disordered" evidence="4">
    <location>
        <begin position="542"/>
        <end position="562"/>
    </location>
</feature>
<dbReference type="GO" id="GO:0032259">
    <property type="term" value="P:methylation"/>
    <property type="evidence" value="ECO:0007669"/>
    <property type="project" value="UniProtKB-KW"/>
</dbReference>
<comment type="caution">
    <text evidence="7">The sequence shown here is derived from an EMBL/GenBank/DDBJ whole genome shotgun (WGS) entry which is preliminary data.</text>
</comment>
<gene>
    <name evidence="7" type="ORF">HU200_015799</name>
</gene>
<feature type="compositionally biased region" description="Polar residues" evidence="4">
    <location>
        <begin position="398"/>
        <end position="408"/>
    </location>
</feature>
<evidence type="ECO:0000256" key="1">
    <source>
        <dbReference type="ARBA" id="ARBA00022603"/>
    </source>
</evidence>
<evidence type="ECO:0000259" key="5">
    <source>
        <dbReference type="Pfam" id="PF00891"/>
    </source>
</evidence>
<evidence type="ECO:0000259" key="6">
    <source>
        <dbReference type="Pfam" id="PF08100"/>
    </source>
</evidence>
<dbReference type="SUPFAM" id="SSF46785">
    <property type="entry name" value="Winged helix' DNA-binding domain"/>
    <property type="match status" value="1"/>
</dbReference>
<organism evidence="7 8">
    <name type="scientific">Digitaria exilis</name>
    <dbReference type="NCBI Taxonomy" id="1010633"/>
    <lineage>
        <taxon>Eukaryota</taxon>
        <taxon>Viridiplantae</taxon>
        <taxon>Streptophyta</taxon>
        <taxon>Embryophyta</taxon>
        <taxon>Tracheophyta</taxon>
        <taxon>Spermatophyta</taxon>
        <taxon>Magnoliopsida</taxon>
        <taxon>Liliopsida</taxon>
        <taxon>Poales</taxon>
        <taxon>Poaceae</taxon>
        <taxon>PACMAD clade</taxon>
        <taxon>Panicoideae</taxon>
        <taxon>Panicodae</taxon>
        <taxon>Paniceae</taxon>
        <taxon>Anthephorinae</taxon>
        <taxon>Digitaria</taxon>
    </lineage>
</organism>
<reference evidence="7" key="1">
    <citation type="submission" date="2020-07" db="EMBL/GenBank/DDBJ databases">
        <title>Genome sequence and genetic diversity analysis of an under-domesticated orphan crop, white fonio (Digitaria exilis).</title>
        <authorList>
            <person name="Bennetzen J.L."/>
            <person name="Chen S."/>
            <person name="Ma X."/>
            <person name="Wang X."/>
            <person name="Yssel A.E.J."/>
            <person name="Chaluvadi S.R."/>
            <person name="Johnson M."/>
            <person name="Gangashetty P."/>
            <person name="Hamidou F."/>
            <person name="Sanogo M.D."/>
            <person name="Zwaenepoel A."/>
            <person name="Wallace J."/>
            <person name="Van De Peer Y."/>
            <person name="Van Deynze A."/>
        </authorList>
    </citation>
    <scope>NUCLEOTIDE SEQUENCE</scope>
    <source>
        <tissue evidence="7">Leaves</tissue>
    </source>
</reference>
<dbReference type="InterPro" id="IPR029063">
    <property type="entry name" value="SAM-dependent_MTases_sf"/>
</dbReference>
<evidence type="ECO:0008006" key="9">
    <source>
        <dbReference type="Google" id="ProtNLM"/>
    </source>
</evidence>
<dbReference type="PROSITE" id="PS51683">
    <property type="entry name" value="SAM_OMT_II"/>
    <property type="match status" value="1"/>
</dbReference>
<dbReference type="GO" id="GO:0046983">
    <property type="term" value="F:protein dimerization activity"/>
    <property type="evidence" value="ECO:0007669"/>
    <property type="project" value="InterPro"/>
</dbReference>
<dbReference type="AlphaFoldDB" id="A0A835F8Q8"/>
<evidence type="ECO:0000313" key="7">
    <source>
        <dbReference type="EMBL" id="KAF8731855.1"/>
    </source>
</evidence>